<dbReference type="Pfam" id="PF00561">
    <property type="entry name" value="Abhydrolase_1"/>
    <property type="match status" value="1"/>
</dbReference>
<dbReference type="InterPro" id="IPR029058">
    <property type="entry name" value="AB_hydrolase_fold"/>
</dbReference>
<dbReference type="GO" id="GO:0004301">
    <property type="term" value="F:epoxide hydrolase activity"/>
    <property type="evidence" value="ECO:0007669"/>
    <property type="project" value="UniProtKB-ARBA"/>
</dbReference>
<dbReference type="OrthoDB" id="408373at2759"/>
<feature type="domain" description="AB hydrolase-1" evidence="4">
    <location>
        <begin position="128"/>
        <end position="372"/>
    </location>
</feature>
<evidence type="ECO:0000256" key="1">
    <source>
        <dbReference type="ARBA" id="ARBA00022801"/>
    </source>
</evidence>
<dbReference type="InterPro" id="IPR000639">
    <property type="entry name" value="Epox_hydrolase-like"/>
</dbReference>
<dbReference type="AlphaFoldDB" id="A0A6A4WQV1"/>
<dbReference type="PRINTS" id="PR00412">
    <property type="entry name" value="EPOXHYDRLASE"/>
</dbReference>
<keyword evidence="3" id="KW-0812">Transmembrane</keyword>
<feature type="transmembrane region" description="Helical" evidence="3">
    <location>
        <begin position="49"/>
        <end position="74"/>
    </location>
</feature>
<name>A0A6A4WQV1_AMPAM</name>
<gene>
    <name evidence="5" type="primary">EPHX4_1</name>
    <name evidence="5" type="ORF">FJT64_022295</name>
</gene>
<keyword evidence="3" id="KW-1133">Transmembrane helix</keyword>
<comment type="caution">
    <text evidence="5">The sequence shown here is derived from an EMBL/GenBank/DDBJ whole genome shotgun (WGS) entry which is preliminary data.</text>
</comment>
<dbReference type="Proteomes" id="UP000440578">
    <property type="component" value="Unassembled WGS sequence"/>
</dbReference>
<keyword evidence="3" id="KW-0472">Membrane</keyword>
<dbReference type="SUPFAM" id="SSF53474">
    <property type="entry name" value="alpha/beta-Hydrolases"/>
    <property type="match status" value="1"/>
</dbReference>
<keyword evidence="1 5" id="KW-0378">Hydrolase</keyword>
<keyword evidence="6" id="KW-1185">Reference proteome</keyword>
<dbReference type="InterPro" id="IPR000073">
    <property type="entry name" value="AB_hydrolase_1"/>
</dbReference>
<evidence type="ECO:0000313" key="5">
    <source>
        <dbReference type="EMBL" id="KAF0306154.1"/>
    </source>
</evidence>
<dbReference type="EMBL" id="VIIS01000686">
    <property type="protein sequence ID" value="KAF0306154.1"/>
    <property type="molecule type" value="Genomic_DNA"/>
</dbReference>
<accession>A0A6A4WQV1</accession>
<evidence type="ECO:0000256" key="3">
    <source>
        <dbReference type="SAM" id="Phobius"/>
    </source>
</evidence>
<dbReference type="PANTHER" id="PTHR43329">
    <property type="entry name" value="EPOXIDE HYDROLASE"/>
    <property type="match status" value="1"/>
</dbReference>
<reference evidence="5 6" key="1">
    <citation type="submission" date="2019-07" db="EMBL/GenBank/DDBJ databases">
        <title>Draft genome assembly of a fouling barnacle, Amphibalanus amphitrite (Darwin, 1854): The first reference genome for Thecostraca.</title>
        <authorList>
            <person name="Kim W."/>
        </authorList>
    </citation>
    <scope>NUCLEOTIDE SEQUENCE [LARGE SCALE GENOMIC DNA]</scope>
    <source>
        <strain evidence="5">SNU_AA5</strain>
        <tissue evidence="5">Soma without cirri and trophi</tissue>
    </source>
</reference>
<protein>
    <submittedName>
        <fullName evidence="5">Epoxide hydrolase 4</fullName>
    </submittedName>
</protein>
<sequence>MAGLLSGACSAAAAAVSVWANACLATCSLLVYGRMPRRFYTPAAAGDRLWAAASHALSYAAVLAVAVLVGAACAARALLRRVVRGGPAPPPERLLRGLPPSRWLEHSSVKIRNIKLHYVSAGRRSRRLVLFLHGFPEFWYSWKEQLREFAKTEWVVALDLPGYGDSDGPRRSAQYSPDRLTPLLQEFIASLGRQQCVLVGSGHGALLGWHLVASAPHTFTHFISISQPLPHITLDVLHNSLHHKAKQWRTFLYQLPWLPEQLIGTGDLDVLTHEYGDLVKRGRMSADDLRAYQFAFSRAEDWHGPLNHQRCLFAAANGRPPPGRLAVPCLLLFGRRDGSLPVDAMYRSLPHLQQADVRLVDDAGRHIHIERPDQVNDALRDFIGVSFLDDSSEDEEDGDGLAPAAGRGLVVRALEGGQGWLGAGGAIYNRAMQRLNNAAAVGQLYTRSVMMLKD</sequence>
<organism evidence="5 6">
    <name type="scientific">Amphibalanus amphitrite</name>
    <name type="common">Striped barnacle</name>
    <name type="synonym">Balanus amphitrite</name>
    <dbReference type="NCBI Taxonomy" id="1232801"/>
    <lineage>
        <taxon>Eukaryota</taxon>
        <taxon>Metazoa</taxon>
        <taxon>Ecdysozoa</taxon>
        <taxon>Arthropoda</taxon>
        <taxon>Crustacea</taxon>
        <taxon>Multicrustacea</taxon>
        <taxon>Cirripedia</taxon>
        <taxon>Thoracica</taxon>
        <taxon>Thoracicalcarea</taxon>
        <taxon>Balanomorpha</taxon>
        <taxon>Balanoidea</taxon>
        <taxon>Balanidae</taxon>
        <taxon>Amphibalaninae</taxon>
        <taxon>Amphibalanus</taxon>
    </lineage>
</organism>
<dbReference type="Gene3D" id="3.40.50.1820">
    <property type="entry name" value="alpha/beta hydrolase"/>
    <property type="match status" value="1"/>
</dbReference>
<evidence type="ECO:0000256" key="2">
    <source>
        <dbReference type="ARBA" id="ARBA00038334"/>
    </source>
</evidence>
<comment type="similarity">
    <text evidence="2">Belongs to the AB hydrolase superfamily. Epoxide hydrolase family.</text>
</comment>
<proteinExistence type="inferred from homology"/>
<evidence type="ECO:0000259" key="4">
    <source>
        <dbReference type="Pfam" id="PF00561"/>
    </source>
</evidence>
<evidence type="ECO:0000313" key="6">
    <source>
        <dbReference type="Proteomes" id="UP000440578"/>
    </source>
</evidence>